<dbReference type="HOGENOM" id="CLU_1233330_0_0_11"/>
<dbReference type="AlphaFoldDB" id="Q8NRP2"/>
<sequence>MCASVSDVSTDGSTHKCGDDKPVDGVRKYCILQRRANWRLGDESHVDGEQDHHDAEDHEEFVQSSTKSLEQEDRNRDGRGDHATNFDVPAKQRVKPKATTGDVADVEYYAANTDQYGQHPTKTWDNRVAEFLGAHFRDADDAPHIQLHRDVNEDRHQDRKCESCAELVGEDSGLGEEPWADGRSCHEEDGTHQSASARGGYCSLLEGWRIGFCNVARPRGSSAG</sequence>
<feature type="region of interest" description="Disordered" evidence="1">
    <location>
        <begin position="172"/>
        <end position="197"/>
    </location>
</feature>
<protein>
    <submittedName>
        <fullName evidence="2">Uncharacterized protein</fullName>
    </submittedName>
</protein>
<dbReference type="EMBL" id="BA000036">
    <property type="protein sequence ID" value="BAB98399.1"/>
    <property type="molecule type" value="Genomic_DNA"/>
</dbReference>
<feature type="region of interest" description="Disordered" evidence="1">
    <location>
        <begin position="40"/>
        <end position="98"/>
    </location>
</feature>
<feature type="compositionally biased region" description="Basic and acidic residues" evidence="1">
    <location>
        <begin position="40"/>
        <end position="56"/>
    </location>
</feature>
<feature type="compositionally biased region" description="Polar residues" evidence="1">
    <location>
        <begin position="1"/>
        <end position="12"/>
    </location>
</feature>
<feature type="compositionally biased region" description="Basic and acidic residues" evidence="1">
    <location>
        <begin position="69"/>
        <end position="84"/>
    </location>
</feature>
<proteinExistence type="predicted"/>
<reference evidence="3" key="1">
    <citation type="journal article" date="2003" name="Appl. Microbiol. Biotechnol.">
        <title>The Corynebacterium glutamicum genome: features and impacts on biotechnological processes.</title>
        <authorList>
            <person name="Ikeda M."/>
            <person name="Nakagawa S."/>
        </authorList>
    </citation>
    <scope>NUCLEOTIDE SEQUENCE [LARGE SCALE GENOMIC DNA]</scope>
    <source>
        <strain evidence="3">ATCC 13032 / DSM 20300 / BCRC 11384 / JCM 1318 / LMG 3730 / NCIMB 10025</strain>
    </source>
</reference>
<evidence type="ECO:0000256" key="1">
    <source>
        <dbReference type="SAM" id="MobiDB-lite"/>
    </source>
</evidence>
<evidence type="ECO:0000313" key="2">
    <source>
        <dbReference type="EMBL" id="BAB98399.1"/>
    </source>
</evidence>
<keyword evidence="3" id="KW-1185">Reference proteome</keyword>
<feature type="compositionally biased region" description="Basic and acidic residues" evidence="1">
    <location>
        <begin position="13"/>
        <end position="23"/>
    </location>
</feature>
<evidence type="ECO:0000313" key="3">
    <source>
        <dbReference type="Proteomes" id="UP000000582"/>
    </source>
</evidence>
<dbReference type="KEGG" id="cgl:Cgl1006"/>
<organism evidence="2 3">
    <name type="scientific">Corynebacterium glutamicum (strain ATCC 13032 / DSM 20300 / JCM 1318 / BCRC 11384 / CCUG 27702 / LMG 3730 / NBRC 12168 / NCIMB 10025 / NRRL B-2784 / 534)</name>
    <dbReference type="NCBI Taxonomy" id="196627"/>
    <lineage>
        <taxon>Bacteria</taxon>
        <taxon>Bacillati</taxon>
        <taxon>Actinomycetota</taxon>
        <taxon>Actinomycetes</taxon>
        <taxon>Mycobacteriales</taxon>
        <taxon>Corynebacteriaceae</taxon>
        <taxon>Corynebacterium</taxon>
    </lineage>
</organism>
<name>Q8NRP2_CORGL</name>
<dbReference type="BioCyc" id="CORYNE:G18NG-10578-MONOMER"/>
<gene>
    <name evidence="2" type="ordered locus">Cgl1006</name>
</gene>
<feature type="region of interest" description="Disordered" evidence="1">
    <location>
        <begin position="1"/>
        <end position="23"/>
    </location>
</feature>
<accession>Q8NRP2</accession>
<dbReference type="Proteomes" id="UP000000582">
    <property type="component" value="Chromosome"/>
</dbReference>